<keyword evidence="3" id="KW-0456">Lyase</keyword>
<proteinExistence type="predicted"/>
<dbReference type="PANTHER" id="PTHR31739">
    <property type="entry name" value="ENT-COPALYL DIPHOSPHATE SYNTHASE, CHLOROPLASTIC"/>
    <property type="match status" value="1"/>
</dbReference>
<dbReference type="InterPro" id="IPR008930">
    <property type="entry name" value="Terpenoid_cyclase/PrenylTrfase"/>
</dbReference>
<evidence type="ECO:0000256" key="2">
    <source>
        <dbReference type="ARBA" id="ARBA00022842"/>
    </source>
</evidence>
<dbReference type="SUPFAM" id="SSF48239">
    <property type="entry name" value="Terpenoid cyclases/Protein prenyltransferases"/>
    <property type="match status" value="1"/>
</dbReference>
<protein>
    <recommendedName>
        <fullName evidence="5">Squalene cyclase N-terminal domain-containing protein</fullName>
    </recommendedName>
</protein>
<dbReference type="InterPro" id="IPR050148">
    <property type="entry name" value="Terpene_synthase-like"/>
</dbReference>
<name>A0A2N9IZ11_FAGSY</name>
<evidence type="ECO:0000256" key="3">
    <source>
        <dbReference type="ARBA" id="ARBA00023239"/>
    </source>
</evidence>
<evidence type="ECO:0000256" key="1">
    <source>
        <dbReference type="ARBA" id="ARBA00001946"/>
    </source>
</evidence>
<keyword evidence="2" id="KW-0460">Magnesium</keyword>
<dbReference type="GO" id="GO:0010333">
    <property type="term" value="F:terpene synthase activity"/>
    <property type="evidence" value="ECO:0007669"/>
    <property type="project" value="InterPro"/>
</dbReference>
<evidence type="ECO:0000313" key="4">
    <source>
        <dbReference type="EMBL" id="SPD30576.1"/>
    </source>
</evidence>
<reference evidence="4" key="1">
    <citation type="submission" date="2018-02" db="EMBL/GenBank/DDBJ databases">
        <authorList>
            <person name="Cohen D.B."/>
            <person name="Kent A.D."/>
        </authorList>
    </citation>
    <scope>NUCLEOTIDE SEQUENCE</scope>
</reference>
<dbReference type="AlphaFoldDB" id="A0A2N9IZ11"/>
<dbReference type="GO" id="GO:0000287">
    <property type="term" value="F:magnesium ion binding"/>
    <property type="evidence" value="ECO:0007669"/>
    <property type="project" value="TreeGrafter"/>
</dbReference>
<dbReference type="GO" id="GO:0009686">
    <property type="term" value="P:gibberellin biosynthetic process"/>
    <property type="evidence" value="ECO:0007669"/>
    <property type="project" value="TreeGrafter"/>
</dbReference>
<dbReference type="PANTHER" id="PTHR31739:SF3">
    <property type="entry name" value="ENT-KAUR-16-ENE SYNTHASE, CHLOROPLASTIC"/>
    <property type="match status" value="1"/>
</dbReference>
<dbReference type="GO" id="GO:0009507">
    <property type="term" value="C:chloroplast"/>
    <property type="evidence" value="ECO:0007669"/>
    <property type="project" value="TreeGrafter"/>
</dbReference>
<dbReference type="Gene3D" id="1.50.10.160">
    <property type="match status" value="1"/>
</dbReference>
<accession>A0A2N9IZ11</accession>
<comment type="cofactor">
    <cofactor evidence="1">
        <name>Mg(2+)</name>
        <dbReference type="ChEBI" id="CHEBI:18420"/>
    </cofactor>
</comment>
<organism evidence="4">
    <name type="scientific">Fagus sylvatica</name>
    <name type="common">Beechnut</name>
    <dbReference type="NCBI Taxonomy" id="28930"/>
    <lineage>
        <taxon>Eukaryota</taxon>
        <taxon>Viridiplantae</taxon>
        <taxon>Streptophyta</taxon>
        <taxon>Embryophyta</taxon>
        <taxon>Tracheophyta</taxon>
        <taxon>Spermatophyta</taxon>
        <taxon>Magnoliopsida</taxon>
        <taxon>eudicotyledons</taxon>
        <taxon>Gunneridae</taxon>
        <taxon>Pentapetalae</taxon>
        <taxon>rosids</taxon>
        <taxon>fabids</taxon>
        <taxon>Fagales</taxon>
        <taxon>Fagaceae</taxon>
        <taxon>Fagus</taxon>
    </lineage>
</organism>
<sequence>MFDKVELSVSSYDTAWEAMLPCPNSPQAPFFPQCVNWLLDNQLCDGSWGLPNRDPFLVKDAILSTLACILPLKQWGVGEEQMNQVAATDEKQVSPIGFDIIFPAMIEYAKNLDLNIPLGATNLDALIHKRELELKRYSSMGMTKIIRSQTWDVKLVQLSLVKWSTELIKLSYCGCSKFTRCHVSPYDWSRMDRACIDGLLSPKLQTRPSSLPDG</sequence>
<evidence type="ECO:0008006" key="5">
    <source>
        <dbReference type="Google" id="ProtNLM"/>
    </source>
</evidence>
<dbReference type="EMBL" id="OIVN01006324">
    <property type="protein sequence ID" value="SPD30576.1"/>
    <property type="molecule type" value="Genomic_DNA"/>
</dbReference>
<gene>
    <name evidence="4" type="ORF">FSB_LOCUS58458</name>
</gene>